<evidence type="ECO:0000313" key="2">
    <source>
        <dbReference type="Proteomes" id="UP000309673"/>
    </source>
</evidence>
<accession>A0A4U0FC94</accession>
<protein>
    <submittedName>
        <fullName evidence="1">Uncharacterized protein</fullName>
    </submittedName>
</protein>
<dbReference type="Proteomes" id="UP000309673">
    <property type="component" value="Unassembled WGS sequence"/>
</dbReference>
<keyword evidence="2" id="KW-1185">Reference proteome</keyword>
<gene>
    <name evidence="1" type="ORF">E5161_10140</name>
</gene>
<dbReference type="AlphaFoldDB" id="A0A4U0FC94"/>
<name>A0A4U0FC94_9BACL</name>
<comment type="caution">
    <text evidence="1">The sequence shown here is derived from an EMBL/GenBank/DDBJ whole genome shotgun (WGS) entry which is preliminary data.</text>
</comment>
<evidence type="ECO:0000313" key="1">
    <source>
        <dbReference type="EMBL" id="TJY42347.1"/>
    </source>
</evidence>
<dbReference type="EMBL" id="SUPK01000004">
    <property type="protein sequence ID" value="TJY42347.1"/>
    <property type="molecule type" value="Genomic_DNA"/>
</dbReference>
<reference evidence="1 2" key="1">
    <citation type="submission" date="2019-04" db="EMBL/GenBank/DDBJ databases">
        <title>Cohnella sp. nov., isolated from soil.</title>
        <authorList>
            <person name="Kim W."/>
        </authorList>
    </citation>
    <scope>NUCLEOTIDE SEQUENCE [LARGE SCALE GENOMIC DNA]</scope>
    <source>
        <strain evidence="1 2">CAU 1483</strain>
    </source>
</reference>
<proteinExistence type="predicted"/>
<sequence>MTNDALPHATNQDGKDTNVLELELRVGDALQIPLFQNSKLVAGFKGLSRRIRWVHILESPK</sequence>
<dbReference type="RefSeq" id="WP_136777635.1">
    <property type="nucleotide sequence ID" value="NZ_SUPK01000004.1"/>
</dbReference>
<dbReference type="OrthoDB" id="143422at2"/>
<organism evidence="1 2">
    <name type="scientific">Cohnella pontilimi</name>
    <dbReference type="NCBI Taxonomy" id="2564100"/>
    <lineage>
        <taxon>Bacteria</taxon>
        <taxon>Bacillati</taxon>
        <taxon>Bacillota</taxon>
        <taxon>Bacilli</taxon>
        <taxon>Bacillales</taxon>
        <taxon>Paenibacillaceae</taxon>
        <taxon>Cohnella</taxon>
    </lineage>
</organism>